<dbReference type="InterPro" id="IPR004087">
    <property type="entry name" value="KH_dom"/>
</dbReference>
<protein>
    <recommendedName>
        <fullName evidence="3">K Homology domain-containing protein</fullName>
    </recommendedName>
</protein>
<dbReference type="SUPFAM" id="SSF54791">
    <property type="entry name" value="Eukaryotic type KH-domain (KH-domain type I)"/>
    <property type="match status" value="2"/>
</dbReference>
<dbReference type="Gene3D" id="3.30.1370.10">
    <property type="entry name" value="K Homology domain, type 1"/>
    <property type="match status" value="2"/>
</dbReference>
<accession>A0A7S2XVB9</accession>
<dbReference type="GO" id="GO:0003723">
    <property type="term" value="F:RNA binding"/>
    <property type="evidence" value="ECO:0007669"/>
    <property type="project" value="UniProtKB-UniRule"/>
</dbReference>
<dbReference type="SMART" id="SM00322">
    <property type="entry name" value="KH"/>
    <property type="match status" value="2"/>
</dbReference>
<feature type="domain" description="K Homology" evidence="3">
    <location>
        <begin position="109"/>
        <end position="182"/>
    </location>
</feature>
<evidence type="ECO:0000256" key="2">
    <source>
        <dbReference type="PROSITE-ProRule" id="PRU00117"/>
    </source>
</evidence>
<dbReference type="PROSITE" id="PS50084">
    <property type="entry name" value="KH_TYPE_1"/>
    <property type="match status" value="2"/>
</dbReference>
<reference evidence="4" key="1">
    <citation type="submission" date="2021-01" db="EMBL/GenBank/DDBJ databases">
        <authorList>
            <person name="Corre E."/>
            <person name="Pelletier E."/>
            <person name="Niang G."/>
            <person name="Scheremetjew M."/>
            <person name="Finn R."/>
            <person name="Kale V."/>
            <person name="Holt S."/>
            <person name="Cochrane G."/>
            <person name="Meng A."/>
            <person name="Brown T."/>
            <person name="Cohen L."/>
        </authorList>
    </citation>
    <scope>NUCLEOTIDE SEQUENCE</scope>
    <source>
        <strain evidence="4">CCMP1661</strain>
    </source>
</reference>
<dbReference type="AlphaFoldDB" id="A0A7S2XVB9"/>
<feature type="non-terminal residue" evidence="4">
    <location>
        <position position="208"/>
    </location>
</feature>
<sequence length="208" mass="21734">MAEGSRGTKRGLDAGGDGEDNFSIKLLIPGFLAGCVIGKGGSVITDLQARTSTTIRMSSNRDYFPGTNDRVLMCTGVTDNVKTAITEIISRVEENFKSKGTKDGEPSSDEFNIGVSLPSAAAGCIIGRGGEVMKAIQASSGCKVRLASKDELTYPSERPATITGDAVGIAGVVCAFMDRLLSDRGLCEYQNPGTNYDVEDDGYGRGGG</sequence>
<evidence type="ECO:0000313" key="4">
    <source>
        <dbReference type="EMBL" id="CAD9858630.1"/>
    </source>
</evidence>
<evidence type="ECO:0000256" key="1">
    <source>
        <dbReference type="ARBA" id="ARBA00022737"/>
    </source>
</evidence>
<dbReference type="InterPro" id="IPR036612">
    <property type="entry name" value="KH_dom_type_1_sf"/>
</dbReference>
<dbReference type="Pfam" id="PF00013">
    <property type="entry name" value="KH_1"/>
    <property type="match status" value="2"/>
</dbReference>
<organism evidence="4">
    <name type="scientific">Fibrocapsa japonica</name>
    <dbReference type="NCBI Taxonomy" id="94617"/>
    <lineage>
        <taxon>Eukaryota</taxon>
        <taxon>Sar</taxon>
        <taxon>Stramenopiles</taxon>
        <taxon>Ochrophyta</taxon>
        <taxon>Raphidophyceae</taxon>
        <taxon>Chattonellales</taxon>
        <taxon>Chattonellaceae</taxon>
        <taxon>Fibrocapsa</taxon>
    </lineage>
</organism>
<proteinExistence type="predicted"/>
<keyword evidence="1" id="KW-0677">Repeat</keyword>
<name>A0A7S2XVB9_9STRA</name>
<feature type="domain" description="K Homology" evidence="3">
    <location>
        <begin position="20"/>
        <end position="93"/>
    </location>
</feature>
<evidence type="ECO:0000259" key="3">
    <source>
        <dbReference type="SMART" id="SM00322"/>
    </source>
</evidence>
<dbReference type="EMBL" id="HBHR01002645">
    <property type="protein sequence ID" value="CAD9858630.1"/>
    <property type="molecule type" value="Transcribed_RNA"/>
</dbReference>
<gene>
    <name evidence="4" type="ORF">FJAP1339_LOCUS1148</name>
</gene>
<dbReference type="PANTHER" id="PTHR10288">
    <property type="entry name" value="KH DOMAIN CONTAINING RNA BINDING PROTEIN"/>
    <property type="match status" value="1"/>
</dbReference>
<dbReference type="InterPro" id="IPR004088">
    <property type="entry name" value="KH_dom_type_1"/>
</dbReference>
<keyword evidence="2" id="KW-0694">RNA-binding</keyword>